<evidence type="ECO:0000313" key="3">
    <source>
        <dbReference type="Proteomes" id="UP000031668"/>
    </source>
</evidence>
<feature type="region of interest" description="Disordered" evidence="1">
    <location>
        <begin position="125"/>
        <end position="161"/>
    </location>
</feature>
<comment type="caution">
    <text evidence="2">The sequence shown here is derived from an EMBL/GenBank/DDBJ whole genome shotgun (WGS) entry which is preliminary data.</text>
</comment>
<dbReference type="EMBL" id="JWZT01005214">
    <property type="protein sequence ID" value="KII61859.1"/>
    <property type="molecule type" value="Genomic_DNA"/>
</dbReference>
<dbReference type="OrthoDB" id="775972at2759"/>
<organism evidence="2 3">
    <name type="scientific">Thelohanellus kitauei</name>
    <name type="common">Myxosporean</name>
    <dbReference type="NCBI Taxonomy" id="669202"/>
    <lineage>
        <taxon>Eukaryota</taxon>
        <taxon>Metazoa</taxon>
        <taxon>Cnidaria</taxon>
        <taxon>Myxozoa</taxon>
        <taxon>Myxosporea</taxon>
        <taxon>Bivalvulida</taxon>
        <taxon>Platysporina</taxon>
        <taxon>Myxobolidae</taxon>
        <taxon>Thelohanellus</taxon>
    </lineage>
</organism>
<gene>
    <name evidence="2" type="ORF">RF11_05014</name>
</gene>
<name>A0A0C2MBX9_THEKT</name>
<dbReference type="Proteomes" id="UP000031668">
    <property type="component" value="Unassembled WGS sequence"/>
</dbReference>
<dbReference type="InterPro" id="IPR053134">
    <property type="entry name" value="RNA-dir_DNA_polymerase"/>
</dbReference>
<accession>A0A0C2MBX9</accession>
<dbReference type="AlphaFoldDB" id="A0A0C2MBX9"/>
<dbReference type="PANTHER" id="PTHR24559:SF444">
    <property type="entry name" value="REVERSE TRANSCRIPTASE DOMAIN-CONTAINING PROTEIN"/>
    <property type="match status" value="1"/>
</dbReference>
<dbReference type="PANTHER" id="PTHR24559">
    <property type="entry name" value="TRANSPOSON TY3-I GAG-POL POLYPROTEIN"/>
    <property type="match status" value="1"/>
</dbReference>
<dbReference type="InterPro" id="IPR043502">
    <property type="entry name" value="DNA/RNA_pol_sf"/>
</dbReference>
<proteinExistence type="predicted"/>
<reference evidence="2 3" key="1">
    <citation type="journal article" date="2014" name="Genome Biol. Evol.">
        <title>The genome of the myxosporean Thelohanellus kitauei shows adaptations to nutrient acquisition within its fish host.</title>
        <authorList>
            <person name="Yang Y."/>
            <person name="Xiong J."/>
            <person name="Zhou Z."/>
            <person name="Huo F."/>
            <person name="Miao W."/>
            <person name="Ran C."/>
            <person name="Liu Y."/>
            <person name="Zhang J."/>
            <person name="Feng J."/>
            <person name="Wang M."/>
            <person name="Wang M."/>
            <person name="Wang L."/>
            <person name="Yao B."/>
        </authorList>
    </citation>
    <scope>NUCLEOTIDE SEQUENCE [LARGE SCALE GENOMIC DNA]</scope>
    <source>
        <strain evidence="2">Wuqing</strain>
    </source>
</reference>
<evidence type="ECO:0000256" key="1">
    <source>
        <dbReference type="SAM" id="MobiDB-lite"/>
    </source>
</evidence>
<keyword evidence="3" id="KW-1185">Reference proteome</keyword>
<sequence length="161" mass="18625">MQRVIFLLAADRQLGIPRSWHQLRNQMTVPTFSQTTTKHGVEHYIATKGPPVHGRPRRLSPKKLAFAKLEFQKMLEMGIIRRSNSPWASSLHMVPKHSENWRPVGDYRRLNEATIPDRYPLIFVRRDKNHQPPKRGRPPKSSVVGELCSGHADRSITRTHL</sequence>
<evidence type="ECO:0000313" key="2">
    <source>
        <dbReference type="EMBL" id="KII61859.1"/>
    </source>
</evidence>
<feature type="compositionally biased region" description="Basic and acidic residues" evidence="1">
    <location>
        <begin position="151"/>
        <end position="161"/>
    </location>
</feature>
<dbReference type="SUPFAM" id="SSF56672">
    <property type="entry name" value="DNA/RNA polymerases"/>
    <property type="match status" value="1"/>
</dbReference>
<protein>
    <submittedName>
        <fullName evidence="2">Retrovirus-related Pol polyprotein</fullName>
    </submittedName>
</protein>
<dbReference type="Gene3D" id="3.10.10.10">
    <property type="entry name" value="HIV Type 1 Reverse Transcriptase, subunit A, domain 1"/>
    <property type="match status" value="1"/>
</dbReference>